<evidence type="ECO:0000313" key="1">
    <source>
        <dbReference type="EMBL" id="KAI3529172.1"/>
    </source>
</evidence>
<reference evidence="1" key="1">
    <citation type="submission" date="2019-01" db="EMBL/GenBank/DDBJ databases">
        <title>Colletotrichum abscissum LGMF1257.</title>
        <authorList>
            <person name="Baroncelli R."/>
        </authorList>
    </citation>
    <scope>NUCLEOTIDE SEQUENCE</scope>
    <source>
        <strain evidence="1">Ca142</strain>
    </source>
</reference>
<name>A0A9Q0AX30_9PEZI</name>
<dbReference type="AlphaFoldDB" id="A0A9Q0AX30"/>
<dbReference type="EMBL" id="SDAQ01000233">
    <property type="protein sequence ID" value="KAI3529172.1"/>
    <property type="molecule type" value="Genomic_DNA"/>
</dbReference>
<keyword evidence="2" id="KW-1185">Reference proteome</keyword>
<evidence type="ECO:0000313" key="2">
    <source>
        <dbReference type="Proteomes" id="UP001056436"/>
    </source>
</evidence>
<sequence length="57" mass="6072">MAVSPVSSHQHPITRRACCPSTVDPFLRPISCPISSAGRSISPSAFDRRRALALAPV</sequence>
<comment type="caution">
    <text evidence="1">The sequence shown here is derived from an EMBL/GenBank/DDBJ whole genome shotgun (WGS) entry which is preliminary data.</text>
</comment>
<gene>
    <name evidence="1" type="ORF">CABS02_14906</name>
</gene>
<dbReference type="Proteomes" id="UP001056436">
    <property type="component" value="Unassembled WGS sequence"/>
</dbReference>
<accession>A0A9Q0AX30</accession>
<protein>
    <submittedName>
        <fullName evidence="1">Uncharacterized protein</fullName>
    </submittedName>
</protein>
<organism evidence="1 2">
    <name type="scientific">Colletotrichum abscissum</name>
    <dbReference type="NCBI Taxonomy" id="1671311"/>
    <lineage>
        <taxon>Eukaryota</taxon>
        <taxon>Fungi</taxon>
        <taxon>Dikarya</taxon>
        <taxon>Ascomycota</taxon>
        <taxon>Pezizomycotina</taxon>
        <taxon>Sordariomycetes</taxon>
        <taxon>Hypocreomycetidae</taxon>
        <taxon>Glomerellales</taxon>
        <taxon>Glomerellaceae</taxon>
        <taxon>Colletotrichum</taxon>
        <taxon>Colletotrichum acutatum species complex</taxon>
    </lineage>
</organism>
<proteinExistence type="predicted"/>